<evidence type="ECO:0000256" key="2">
    <source>
        <dbReference type="SAM" id="Coils"/>
    </source>
</evidence>
<evidence type="ECO:0000313" key="5">
    <source>
        <dbReference type="EMBL" id="MQQ06859.1"/>
    </source>
</evidence>
<reference evidence="5 6" key="1">
    <citation type="submission" date="2019-10" db="EMBL/GenBank/DDBJ databases">
        <title>Epibacterium sp. nov., isolated from seawater.</title>
        <authorList>
            <person name="Zhang X."/>
            <person name="Li N."/>
        </authorList>
    </citation>
    <scope>NUCLEOTIDE SEQUENCE [LARGE SCALE GENOMIC DNA]</scope>
    <source>
        <strain evidence="5 6">SM1979</strain>
    </source>
</reference>
<dbReference type="SUPFAM" id="SSF111369">
    <property type="entry name" value="HlyD-like secretion proteins"/>
    <property type="match status" value="2"/>
</dbReference>
<feature type="coiled-coil region" evidence="2">
    <location>
        <begin position="129"/>
        <end position="170"/>
    </location>
</feature>
<evidence type="ECO:0000256" key="3">
    <source>
        <dbReference type="SAM" id="MobiDB-lite"/>
    </source>
</evidence>
<dbReference type="AlphaFoldDB" id="A0A843YCT6"/>
<organism evidence="5 6">
    <name type="scientific">Tritonibacter litoralis</name>
    <dbReference type="NCBI Taxonomy" id="2662264"/>
    <lineage>
        <taxon>Bacteria</taxon>
        <taxon>Pseudomonadati</taxon>
        <taxon>Pseudomonadota</taxon>
        <taxon>Alphaproteobacteria</taxon>
        <taxon>Rhodobacterales</taxon>
        <taxon>Paracoccaceae</taxon>
        <taxon>Tritonibacter</taxon>
    </lineage>
</organism>
<dbReference type="Gene3D" id="2.40.420.20">
    <property type="match status" value="1"/>
</dbReference>
<feature type="region of interest" description="Disordered" evidence="3">
    <location>
        <begin position="34"/>
        <end position="55"/>
    </location>
</feature>
<sequence>MRIIPILTAILVTAFLYMLVIERETLLAFARGDEPASLDSEPETAETTTEAAATPDDEVQRVRVVALRSAARDIDSAVVLRGRTEAKRQVEVRAETTATVINAPLRKGIKVSAGEALCVLDPGTRPAQLLQARARLAEANASRPEAEARLEEAHALLKEAKINLTAAQQLSKGGFASETRLAAAEAAERTAIAAIATAESGIQSTAANVEAATATVREAEKEMERLTISAPFDGLLESDTAELGSLLQPGDPCGTVIQLDEIKLIGFVPEAEVDRVTIGAVATATLASGAEVQGKVTFVSRSADPETRTFEIDILVPNDDLRIRDGQTADIVISADGAKAHKLPQSALTLNKDGRLGVRIVGAYSMVEFVPVTLLRDEADGVWLAGLPAQADVIIVGQDFVTHGVAVAATYKEAF</sequence>
<dbReference type="GO" id="GO:0015562">
    <property type="term" value="F:efflux transmembrane transporter activity"/>
    <property type="evidence" value="ECO:0007669"/>
    <property type="project" value="TreeGrafter"/>
</dbReference>
<dbReference type="Gene3D" id="2.40.30.170">
    <property type="match status" value="1"/>
</dbReference>
<comment type="similarity">
    <text evidence="1">Belongs to the membrane fusion protein (MFP) (TC 8.A.1) family.</text>
</comment>
<comment type="caution">
    <text evidence="5">The sequence shown here is derived from an EMBL/GenBank/DDBJ whole genome shotgun (WGS) entry which is preliminary data.</text>
</comment>
<dbReference type="PANTHER" id="PTHR30469">
    <property type="entry name" value="MULTIDRUG RESISTANCE PROTEIN MDTA"/>
    <property type="match status" value="1"/>
</dbReference>
<dbReference type="NCBIfam" id="TIGR01730">
    <property type="entry name" value="RND_mfp"/>
    <property type="match status" value="1"/>
</dbReference>
<dbReference type="EMBL" id="WIBF01000001">
    <property type="protein sequence ID" value="MQQ06859.1"/>
    <property type="molecule type" value="Genomic_DNA"/>
</dbReference>
<accession>A0A843YCT6</accession>
<feature type="domain" description="CusB-like beta-barrel" evidence="4">
    <location>
        <begin position="268"/>
        <end position="335"/>
    </location>
</feature>
<dbReference type="InterPro" id="IPR058792">
    <property type="entry name" value="Beta-barrel_RND_2"/>
</dbReference>
<dbReference type="Proteomes" id="UP000444174">
    <property type="component" value="Unassembled WGS sequence"/>
</dbReference>
<feature type="coiled-coil region" evidence="2">
    <location>
        <begin position="202"/>
        <end position="229"/>
    </location>
</feature>
<keyword evidence="2" id="KW-0175">Coiled coil</keyword>
<dbReference type="GO" id="GO:1990281">
    <property type="term" value="C:efflux pump complex"/>
    <property type="evidence" value="ECO:0007669"/>
    <property type="project" value="TreeGrafter"/>
</dbReference>
<dbReference type="InterPro" id="IPR006143">
    <property type="entry name" value="RND_pump_MFP"/>
</dbReference>
<name>A0A843YCT6_9RHOB</name>
<dbReference type="Gene3D" id="1.10.287.470">
    <property type="entry name" value="Helix hairpin bin"/>
    <property type="match status" value="1"/>
</dbReference>
<evidence type="ECO:0000313" key="6">
    <source>
        <dbReference type="Proteomes" id="UP000444174"/>
    </source>
</evidence>
<dbReference type="RefSeq" id="WP_153213793.1">
    <property type="nucleotide sequence ID" value="NZ_WIBF01000001.1"/>
</dbReference>
<keyword evidence="6" id="KW-1185">Reference proteome</keyword>
<evidence type="ECO:0000256" key="1">
    <source>
        <dbReference type="ARBA" id="ARBA00009477"/>
    </source>
</evidence>
<feature type="compositionally biased region" description="Low complexity" evidence="3">
    <location>
        <begin position="45"/>
        <end position="54"/>
    </location>
</feature>
<dbReference type="Pfam" id="PF25954">
    <property type="entry name" value="Beta-barrel_RND_2"/>
    <property type="match status" value="1"/>
</dbReference>
<gene>
    <name evidence="5" type="ORF">GFB49_00170</name>
</gene>
<proteinExistence type="inferred from homology"/>
<evidence type="ECO:0000259" key="4">
    <source>
        <dbReference type="Pfam" id="PF25954"/>
    </source>
</evidence>
<protein>
    <submittedName>
        <fullName evidence="5">Efflux RND transporter periplasmic adaptor subunit</fullName>
    </submittedName>
</protein>
<dbReference type="Gene3D" id="2.40.50.100">
    <property type="match status" value="1"/>
</dbReference>
<dbReference type="PANTHER" id="PTHR30469:SF29">
    <property type="entry name" value="BLR2860 PROTEIN"/>
    <property type="match status" value="1"/>
</dbReference>